<proteinExistence type="predicted"/>
<reference evidence="2 3" key="1">
    <citation type="submission" date="2013-11" db="EMBL/GenBank/DDBJ databases">
        <title>Opisthorchis viverrini - life in the bile duct.</title>
        <authorList>
            <person name="Young N.D."/>
            <person name="Nagarajan N."/>
            <person name="Lin S.J."/>
            <person name="Korhonen P.K."/>
            <person name="Jex A.R."/>
            <person name="Hall R.S."/>
            <person name="Safavi-Hemami H."/>
            <person name="Kaewkong W."/>
            <person name="Bertrand D."/>
            <person name="Gao S."/>
            <person name="Seet Q."/>
            <person name="Wongkham S."/>
            <person name="Teh B.T."/>
            <person name="Wongkham C."/>
            <person name="Intapan P.M."/>
            <person name="Maleewong W."/>
            <person name="Yang X."/>
            <person name="Hu M."/>
            <person name="Wang Z."/>
            <person name="Hofmann A."/>
            <person name="Sternberg P.W."/>
            <person name="Tan P."/>
            <person name="Wang J."/>
            <person name="Gasser R.B."/>
        </authorList>
    </citation>
    <scope>NUCLEOTIDE SEQUENCE [LARGE SCALE GENOMIC DNA]</scope>
</reference>
<dbReference type="RefSeq" id="XP_009172273.1">
    <property type="nucleotide sequence ID" value="XM_009174009.1"/>
</dbReference>
<feature type="region of interest" description="Disordered" evidence="1">
    <location>
        <begin position="45"/>
        <end position="64"/>
    </location>
</feature>
<feature type="compositionally biased region" description="Polar residues" evidence="1">
    <location>
        <begin position="1"/>
        <end position="14"/>
    </location>
</feature>
<gene>
    <name evidence="2" type="ORF">T265_08261</name>
</gene>
<dbReference type="KEGG" id="ovi:T265_08261"/>
<feature type="compositionally biased region" description="Basic and acidic residues" evidence="1">
    <location>
        <begin position="79"/>
        <end position="90"/>
    </location>
</feature>
<feature type="compositionally biased region" description="Low complexity" evidence="1">
    <location>
        <begin position="26"/>
        <end position="39"/>
    </location>
</feature>
<protein>
    <submittedName>
        <fullName evidence="2">Uncharacterized protein</fullName>
    </submittedName>
</protein>
<organism evidence="2 3">
    <name type="scientific">Opisthorchis viverrini</name>
    <name type="common">Southeast Asian liver fluke</name>
    <dbReference type="NCBI Taxonomy" id="6198"/>
    <lineage>
        <taxon>Eukaryota</taxon>
        <taxon>Metazoa</taxon>
        <taxon>Spiralia</taxon>
        <taxon>Lophotrochozoa</taxon>
        <taxon>Platyhelminthes</taxon>
        <taxon>Trematoda</taxon>
        <taxon>Digenea</taxon>
        <taxon>Opisthorchiida</taxon>
        <taxon>Opisthorchiata</taxon>
        <taxon>Opisthorchiidae</taxon>
        <taxon>Opisthorchis</taxon>
    </lineage>
</organism>
<evidence type="ECO:0000313" key="2">
    <source>
        <dbReference type="EMBL" id="KER23964.1"/>
    </source>
</evidence>
<dbReference type="AlphaFoldDB" id="A0A075A8X4"/>
<accession>A0A075A8X4</accession>
<dbReference type="CTD" id="20322440"/>
<dbReference type="GeneID" id="20322440"/>
<evidence type="ECO:0000256" key="1">
    <source>
        <dbReference type="SAM" id="MobiDB-lite"/>
    </source>
</evidence>
<evidence type="ECO:0000313" key="3">
    <source>
        <dbReference type="Proteomes" id="UP000054324"/>
    </source>
</evidence>
<feature type="compositionally biased region" description="Basic and acidic residues" evidence="1">
    <location>
        <begin position="52"/>
        <end position="61"/>
    </location>
</feature>
<feature type="region of interest" description="Disordered" evidence="1">
    <location>
        <begin position="1"/>
        <end position="39"/>
    </location>
</feature>
<sequence length="142" mass="15461">MQLQPCTLQQSQPPNCIESDVCGQEAKPTSSSTPSKATSLLADTTVAQDPDNQSHKHDYSHPENPSYIQLATLIASGSGEREPLTDKNETDPGNLGKSLDPVYQSVNLGTGTIPGYFILFSCRTHFSVLYIWTTHNEARSHA</sequence>
<feature type="region of interest" description="Disordered" evidence="1">
    <location>
        <begin position="75"/>
        <end position="98"/>
    </location>
</feature>
<dbReference type="Proteomes" id="UP000054324">
    <property type="component" value="Unassembled WGS sequence"/>
</dbReference>
<dbReference type="EMBL" id="KL596828">
    <property type="protein sequence ID" value="KER23964.1"/>
    <property type="molecule type" value="Genomic_DNA"/>
</dbReference>
<name>A0A075A8X4_OPIVI</name>
<keyword evidence="3" id="KW-1185">Reference proteome</keyword>